<gene>
    <name evidence="5" type="ORF">JAAARDRAFT_118980</name>
</gene>
<keyword evidence="2" id="KW-0472">Membrane</keyword>
<name>A0A067QJB8_9AGAM</name>
<dbReference type="AlphaFoldDB" id="A0A067QJB8"/>
<dbReference type="STRING" id="933084.A0A067QJB8"/>
<comment type="subcellular location">
    <subcellularLocation>
        <location evidence="4">Peroxisome membrane</location>
    </subcellularLocation>
</comment>
<protein>
    <recommendedName>
        <fullName evidence="7">Peroxisomal biogenesis factor 11</fullName>
    </recommendedName>
</protein>
<dbReference type="GO" id="GO:0005778">
    <property type="term" value="C:peroxisomal membrane"/>
    <property type="evidence" value="ECO:0007669"/>
    <property type="project" value="UniProtKB-SubCell"/>
</dbReference>
<organism evidence="5 6">
    <name type="scientific">Jaapia argillacea MUCL 33604</name>
    <dbReference type="NCBI Taxonomy" id="933084"/>
    <lineage>
        <taxon>Eukaryota</taxon>
        <taxon>Fungi</taxon>
        <taxon>Dikarya</taxon>
        <taxon>Basidiomycota</taxon>
        <taxon>Agaricomycotina</taxon>
        <taxon>Agaricomycetes</taxon>
        <taxon>Agaricomycetidae</taxon>
        <taxon>Jaapiales</taxon>
        <taxon>Jaapiaceae</taxon>
        <taxon>Jaapia</taxon>
    </lineage>
</organism>
<evidence type="ECO:0008006" key="7">
    <source>
        <dbReference type="Google" id="ProtNLM"/>
    </source>
</evidence>
<dbReference type="HOGENOM" id="CLU_049216_0_0_1"/>
<evidence type="ECO:0000256" key="2">
    <source>
        <dbReference type="ARBA" id="ARBA00023136"/>
    </source>
</evidence>
<dbReference type="InParanoid" id="A0A067QJB8"/>
<evidence type="ECO:0000256" key="4">
    <source>
        <dbReference type="ARBA" id="ARBA00046271"/>
    </source>
</evidence>
<evidence type="ECO:0000256" key="1">
    <source>
        <dbReference type="ARBA" id="ARBA00022593"/>
    </source>
</evidence>
<dbReference type="PANTHER" id="PTHR12652:SF50">
    <property type="entry name" value="PEROXIN 11"/>
    <property type="match status" value="1"/>
</dbReference>
<accession>A0A067QJB8</accession>
<dbReference type="GO" id="GO:0016559">
    <property type="term" value="P:peroxisome fission"/>
    <property type="evidence" value="ECO:0007669"/>
    <property type="project" value="InterPro"/>
</dbReference>
<dbReference type="Pfam" id="PF05648">
    <property type="entry name" value="PEX11"/>
    <property type="match status" value="1"/>
</dbReference>
<sequence length="251" mass="27891">MSGVASQVVLHPVTSQSLKLLGTTTGRDKTYRAVQYLARFLAWFLLTRGYKDQSVRWNALKSHLALGRKMMRLGKPLENLQAALRAIQSYGKGETGEQITTIARQLSYFGYLSYDTLVWANAIKFITLKPETAQKVNKTANRFWLAGILLNITHGLLKAGRLANEAKKLRSGPAWSEKDVGAEADLELKYRSLEVARAATRHQFVIDVLDVWLPATSLGLVNINEGVLGIFGLVTSIMGFRSQWIAVNGKK</sequence>
<keyword evidence="6" id="KW-1185">Reference proteome</keyword>
<evidence type="ECO:0000313" key="5">
    <source>
        <dbReference type="EMBL" id="KDQ63612.1"/>
    </source>
</evidence>
<evidence type="ECO:0000313" key="6">
    <source>
        <dbReference type="Proteomes" id="UP000027265"/>
    </source>
</evidence>
<proteinExistence type="predicted"/>
<dbReference type="FunCoup" id="A0A067QJB8">
    <property type="interactions" value="40"/>
</dbReference>
<evidence type="ECO:0000256" key="3">
    <source>
        <dbReference type="ARBA" id="ARBA00023140"/>
    </source>
</evidence>
<dbReference type="Proteomes" id="UP000027265">
    <property type="component" value="Unassembled WGS sequence"/>
</dbReference>
<keyword evidence="1" id="KW-0962">Peroxisome biogenesis</keyword>
<reference evidence="6" key="1">
    <citation type="journal article" date="2014" name="Proc. Natl. Acad. Sci. U.S.A.">
        <title>Extensive sampling of basidiomycete genomes demonstrates inadequacy of the white-rot/brown-rot paradigm for wood decay fungi.</title>
        <authorList>
            <person name="Riley R."/>
            <person name="Salamov A.A."/>
            <person name="Brown D.W."/>
            <person name="Nagy L.G."/>
            <person name="Floudas D."/>
            <person name="Held B.W."/>
            <person name="Levasseur A."/>
            <person name="Lombard V."/>
            <person name="Morin E."/>
            <person name="Otillar R."/>
            <person name="Lindquist E.A."/>
            <person name="Sun H."/>
            <person name="LaButti K.M."/>
            <person name="Schmutz J."/>
            <person name="Jabbour D."/>
            <person name="Luo H."/>
            <person name="Baker S.E."/>
            <person name="Pisabarro A.G."/>
            <person name="Walton J.D."/>
            <person name="Blanchette R.A."/>
            <person name="Henrissat B."/>
            <person name="Martin F."/>
            <person name="Cullen D."/>
            <person name="Hibbett D.S."/>
            <person name="Grigoriev I.V."/>
        </authorList>
    </citation>
    <scope>NUCLEOTIDE SEQUENCE [LARGE SCALE GENOMIC DNA]</scope>
    <source>
        <strain evidence="6">MUCL 33604</strain>
    </source>
</reference>
<dbReference type="EMBL" id="KL197710">
    <property type="protein sequence ID" value="KDQ63612.1"/>
    <property type="molecule type" value="Genomic_DNA"/>
</dbReference>
<dbReference type="PANTHER" id="PTHR12652">
    <property type="entry name" value="PEROXISOMAL BIOGENESIS FACTOR 11"/>
    <property type="match status" value="1"/>
</dbReference>
<dbReference type="OrthoDB" id="411017at2759"/>
<dbReference type="InterPro" id="IPR008733">
    <property type="entry name" value="PEX11"/>
</dbReference>
<keyword evidence="3" id="KW-0576">Peroxisome</keyword>